<dbReference type="InterPro" id="IPR018768">
    <property type="entry name" value="DUF2344"/>
</dbReference>
<name>A0A2T0BF23_9CLOT</name>
<protein>
    <recommendedName>
        <fullName evidence="1">DUF2344 domain-containing protein</fullName>
    </recommendedName>
</protein>
<organism evidence="2 3">
    <name type="scientific">Clostridium vincentii</name>
    <dbReference type="NCBI Taxonomy" id="52704"/>
    <lineage>
        <taxon>Bacteria</taxon>
        <taxon>Bacillati</taxon>
        <taxon>Bacillota</taxon>
        <taxon>Clostridia</taxon>
        <taxon>Eubacteriales</taxon>
        <taxon>Clostridiaceae</taxon>
        <taxon>Clostridium</taxon>
    </lineage>
</organism>
<dbReference type="NCBIfam" id="TIGR03936">
    <property type="entry name" value="sam_1_link_chp"/>
    <property type="match status" value="1"/>
</dbReference>
<dbReference type="AlphaFoldDB" id="A0A2T0BF23"/>
<dbReference type="Proteomes" id="UP000239471">
    <property type="component" value="Unassembled WGS sequence"/>
</dbReference>
<gene>
    <name evidence="2" type="ORF">CLVI_17720</name>
</gene>
<comment type="caution">
    <text evidence="2">The sequence shown here is derived from an EMBL/GenBank/DDBJ whole genome shotgun (WGS) entry which is preliminary data.</text>
</comment>
<proteinExistence type="predicted"/>
<sequence length="237" mass="27156">MLVRYLIKFTKESKIKFIAHLDIMRTIQKGVRRSGLPAQYSRGFNPHMALSIAQPLSVGVYSSGEYMDLILLEEVAEDEILEKLKATSAQGIEFLEVTKIVEEENAKKLPQGMALIDACRYTIKISYKDTKMLEGELKSLLEEKEWTTLKKSKKGEREVDIKALVYEFEFSINSEELVINALIQSGSREHLSANLLISYIKERTSNANEDAFVDIKREEMYYLMDDKLVPLCNVGRM</sequence>
<keyword evidence="3" id="KW-1185">Reference proteome</keyword>
<dbReference type="Pfam" id="PF10105">
    <property type="entry name" value="DUF2344"/>
    <property type="match status" value="1"/>
</dbReference>
<feature type="domain" description="DUF2344" evidence="1">
    <location>
        <begin position="4"/>
        <end position="191"/>
    </location>
</feature>
<evidence type="ECO:0000259" key="1">
    <source>
        <dbReference type="Pfam" id="PF10105"/>
    </source>
</evidence>
<evidence type="ECO:0000313" key="3">
    <source>
        <dbReference type="Proteomes" id="UP000239471"/>
    </source>
</evidence>
<evidence type="ECO:0000313" key="2">
    <source>
        <dbReference type="EMBL" id="PRR82432.1"/>
    </source>
</evidence>
<accession>A0A2T0BF23</accession>
<reference evidence="2 3" key="1">
    <citation type="submission" date="2018-03" db="EMBL/GenBank/DDBJ databases">
        <title>Genome sequence of Clostridium vincentii DSM 10228.</title>
        <authorList>
            <person name="Poehlein A."/>
            <person name="Daniel R."/>
        </authorList>
    </citation>
    <scope>NUCLEOTIDE SEQUENCE [LARGE SCALE GENOMIC DNA]</scope>
    <source>
        <strain evidence="2 3">DSM 10228</strain>
    </source>
</reference>
<dbReference type="EMBL" id="PVXQ01000016">
    <property type="protein sequence ID" value="PRR82432.1"/>
    <property type="molecule type" value="Genomic_DNA"/>
</dbReference>